<dbReference type="RefSeq" id="WP_101463899.1">
    <property type="nucleotide sequence ID" value="NZ_PJMW01000002.1"/>
</dbReference>
<proteinExistence type="predicted"/>
<organism evidence="1 2">
    <name type="scientific">Nocardia fluminea</name>
    <dbReference type="NCBI Taxonomy" id="134984"/>
    <lineage>
        <taxon>Bacteria</taxon>
        <taxon>Bacillati</taxon>
        <taxon>Actinomycetota</taxon>
        <taxon>Actinomycetes</taxon>
        <taxon>Mycobacteriales</taxon>
        <taxon>Nocardiaceae</taxon>
        <taxon>Nocardia</taxon>
    </lineage>
</organism>
<evidence type="ECO:0000313" key="2">
    <source>
        <dbReference type="Proteomes" id="UP000233766"/>
    </source>
</evidence>
<comment type="caution">
    <text evidence="1">The sequence shown here is derived from an EMBL/GenBank/DDBJ whole genome shotgun (WGS) entry which is preliminary data.</text>
</comment>
<sequence length="126" mass="13616">MVLGIDPTQWSRLLGQAAAGQLSLDPETGKDLDRVCDDHLDRLEEVYEMVESVRRVGGFGSFDSSKILENKFSLTAAGGDRALDTVIRQHIETVKTAKEVVAKAIANFVAQDESTGAEISATGEHL</sequence>
<name>A0A2N3V6D8_9NOCA</name>
<accession>A0A2N3V6D8</accession>
<keyword evidence="2" id="KW-1185">Reference proteome</keyword>
<dbReference type="Proteomes" id="UP000233766">
    <property type="component" value="Unassembled WGS sequence"/>
</dbReference>
<dbReference type="OrthoDB" id="4563448at2"/>
<gene>
    <name evidence="1" type="ORF">ATK86_1512</name>
</gene>
<reference evidence="1 2" key="1">
    <citation type="submission" date="2017-12" db="EMBL/GenBank/DDBJ databases">
        <title>Sequencing the genomes of 1000 Actinobacteria strains.</title>
        <authorList>
            <person name="Klenk H.-P."/>
        </authorList>
    </citation>
    <scope>NUCLEOTIDE SEQUENCE [LARGE SCALE GENOMIC DNA]</scope>
    <source>
        <strain evidence="1 2">DSM 44489</strain>
    </source>
</reference>
<evidence type="ECO:0000313" key="1">
    <source>
        <dbReference type="EMBL" id="PKV77183.1"/>
    </source>
</evidence>
<protein>
    <submittedName>
        <fullName evidence="1">Uncharacterized protein</fullName>
    </submittedName>
</protein>
<dbReference type="EMBL" id="PJMW01000002">
    <property type="protein sequence ID" value="PKV77183.1"/>
    <property type="molecule type" value="Genomic_DNA"/>
</dbReference>
<dbReference type="AlphaFoldDB" id="A0A2N3V6D8"/>